<dbReference type="InterPro" id="IPR016032">
    <property type="entry name" value="Sig_transdc_resp-reg_C-effctor"/>
</dbReference>
<dbReference type="KEGG" id="yag:AABB28_08755"/>
<evidence type="ECO:0000256" key="4">
    <source>
        <dbReference type="ARBA" id="ARBA00022553"/>
    </source>
</evidence>
<dbReference type="SMART" id="SM00862">
    <property type="entry name" value="Trans_reg_C"/>
    <property type="match status" value="1"/>
</dbReference>
<gene>
    <name evidence="14" type="ORF">AABB28_08755</name>
</gene>
<dbReference type="GO" id="GO:0005829">
    <property type="term" value="C:cytosol"/>
    <property type="evidence" value="ECO:0007669"/>
    <property type="project" value="TreeGrafter"/>
</dbReference>
<dbReference type="InterPro" id="IPR001867">
    <property type="entry name" value="OmpR/PhoB-type_DNA-bd"/>
</dbReference>
<dbReference type="AlphaFoldDB" id="A0AAN0M640"/>
<evidence type="ECO:0000256" key="1">
    <source>
        <dbReference type="ARBA" id="ARBA00004496"/>
    </source>
</evidence>
<dbReference type="SMART" id="SM00448">
    <property type="entry name" value="REC"/>
    <property type="match status" value="1"/>
</dbReference>
<dbReference type="InterPro" id="IPR039420">
    <property type="entry name" value="WalR-like"/>
</dbReference>
<evidence type="ECO:0000313" key="15">
    <source>
        <dbReference type="Proteomes" id="UP001451782"/>
    </source>
</evidence>
<evidence type="ECO:0000256" key="5">
    <source>
        <dbReference type="ARBA" id="ARBA00023012"/>
    </source>
</evidence>
<comment type="subcellular location">
    <subcellularLocation>
        <location evidence="1">Cytoplasm</location>
    </subcellularLocation>
</comment>
<evidence type="ECO:0000256" key="9">
    <source>
        <dbReference type="ARBA" id="ARBA00023163"/>
    </source>
</evidence>
<reference evidence="14 15" key="1">
    <citation type="submission" date="2024-04" db="EMBL/GenBank/DDBJ databases">
        <title>Phylogenomic analyses of a clade within the roseobacter group suggest taxonomic reassignments of species of the genera Aestuariivita, Citreicella, Loktanella, Nautella, Pelagibaca, Ruegeria, Thalassobius, Thiobacimonas and Tropicibacter, and the proposal o.</title>
        <authorList>
            <person name="Jeon C.O."/>
        </authorList>
    </citation>
    <scope>NUCLEOTIDE SEQUENCE [LARGE SCALE GENOMIC DNA]</scope>
    <source>
        <strain evidence="14 15">G8-12</strain>
    </source>
</reference>
<evidence type="ECO:0000256" key="2">
    <source>
        <dbReference type="ARBA" id="ARBA00022490"/>
    </source>
</evidence>
<dbReference type="Gene3D" id="1.10.10.10">
    <property type="entry name" value="Winged helix-like DNA-binding domain superfamily/Winged helix DNA-binding domain"/>
    <property type="match status" value="1"/>
</dbReference>
<keyword evidence="4 10" id="KW-0597">Phosphoprotein</keyword>
<dbReference type="PANTHER" id="PTHR48111:SF55">
    <property type="entry name" value="AEROBIC RESPIRATION CONTROL PROTEIN ARCA"/>
    <property type="match status" value="1"/>
</dbReference>
<keyword evidence="2" id="KW-0963">Cytoplasm</keyword>
<name>A0AAN0M640_9RHOB</name>
<evidence type="ECO:0000256" key="8">
    <source>
        <dbReference type="ARBA" id="ARBA00023159"/>
    </source>
</evidence>
<keyword evidence="5" id="KW-0902">Two-component regulatory system</keyword>
<feature type="domain" description="Response regulatory" evidence="12">
    <location>
        <begin position="9"/>
        <end position="122"/>
    </location>
</feature>
<evidence type="ECO:0000259" key="13">
    <source>
        <dbReference type="PROSITE" id="PS51755"/>
    </source>
</evidence>
<dbReference type="Proteomes" id="UP001451782">
    <property type="component" value="Chromosome"/>
</dbReference>
<evidence type="ECO:0000313" key="14">
    <source>
        <dbReference type="EMBL" id="WZU65323.1"/>
    </source>
</evidence>
<dbReference type="GO" id="GO:0000976">
    <property type="term" value="F:transcription cis-regulatory region binding"/>
    <property type="evidence" value="ECO:0007669"/>
    <property type="project" value="TreeGrafter"/>
</dbReference>
<keyword evidence="3" id="KW-0678">Repressor</keyword>
<dbReference type="InterPro" id="IPR036388">
    <property type="entry name" value="WH-like_DNA-bd_sf"/>
</dbReference>
<keyword evidence="6" id="KW-0805">Transcription regulation</keyword>
<keyword evidence="9" id="KW-0804">Transcription</keyword>
<dbReference type="Gene3D" id="6.10.250.690">
    <property type="match status" value="1"/>
</dbReference>
<evidence type="ECO:0000259" key="12">
    <source>
        <dbReference type="PROSITE" id="PS50110"/>
    </source>
</evidence>
<dbReference type="CDD" id="cd00383">
    <property type="entry name" value="trans_reg_C"/>
    <property type="match status" value="1"/>
</dbReference>
<proteinExistence type="predicted"/>
<dbReference type="EMBL" id="CP151762">
    <property type="protein sequence ID" value="WZU65323.1"/>
    <property type="molecule type" value="Genomic_DNA"/>
</dbReference>
<evidence type="ECO:0000256" key="11">
    <source>
        <dbReference type="PROSITE-ProRule" id="PRU01091"/>
    </source>
</evidence>
<keyword evidence="8" id="KW-0010">Activator</keyword>
<dbReference type="GO" id="GO:0006355">
    <property type="term" value="P:regulation of DNA-templated transcription"/>
    <property type="evidence" value="ECO:0007669"/>
    <property type="project" value="InterPro"/>
</dbReference>
<organism evidence="14 15">
    <name type="scientific">Yoonia algicola</name>
    <dbReference type="NCBI Taxonomy" id="3137368"/>
    <lineage>
        <taxon>Bacteria</taxon>
        <taxon>Pseudomonadati</taxon>
        <taxon>Pseudomonadota</taxon>
        <taxon>Alphaproteobacteria</taxon>
        <taxon>Rhodobacterales</taxon>
        <taxon>Paracoccaceae</taxon>
        <taxon>Yoonia</taxon>
    </lineage>
</organism>
<accession>A0AAN0M640</accession>
<feature type="DNA-binding region" description="OmpR/PhoB-type" evidence="11">
    <location>
        <begin position="140"/>
        <end position="239"/>
    </location>
</feature>
<protein>
    <submittedName>
        <fullName evidence="14">Response regulator transcription factor</fullName>
    </submittedName>
</protein>
<feature type="modified residue" description="4-aspartylphosphate" evidence="10">
    <location>
        <position position="58"/>
    </location>
</feature>
<feature type="domain" description="OmpR/PhoB-type" evidence="13">
    <location>
        <begin position="140"/>
        <end position="239"/>
    </location>
</feature>
<evidence type="ECO:0000256" key="6">
    <source>
        <dbReference type="ARBA" id="ARBA00023015"/>
    </source>
</evidence>
<keyword evidence="7 11" id="KW-0238">DNA-binding</keyword>
<dbReference type="InterPro" id="IPR011006">
    <property type="entry name" value="CheY-like_superfamily"/>
</dbReference>
<evidence type="ECO:0000256" key="7">
    <source>
        <dbReference type="ARBA" id="ARBA00023125"/>
    </source>
</evidence>
<dbReference type="GO" id="GO:0032993">
    <property type="term" value="C:protein-DNA complex"/>
    <property type="evidence" value="ECO:0007669"/>
    <property type="project" value="TreeGrafter"/>
</dbReference>
<dbReference type="PANTHER" id="PTHR48111">
    <property type="entry name" value="REGULATOR OF RPOS"/>
    <property type="match status" value="1"/>
</dbReference>
<dbReference type="SUPFAM" id="SSF52172">
    <property type="entry name" value="CheY-like"/>
    <property type="match status" value="1"/>
</dbReference>
<dbReference type="Gene3D" id="3.40.50.2300">
    <property type="match status" value="1"/>
</dbReference>
<dbReference type="PROSITE" id="PS51755">
    <property type="entry name" value="OMPR_PHOB"/>
    <property type="match status" value="1"/>
</dbReference>
<dbReference type="PROSITE" id="PS50110">
    <property type="entry name" value="RESPONSE_REGULATORY"/>
    <property type="match status" value="1"/>
</dbReference>
<evidence type="ECO:0000256" key="3">
    <source>
        <dbReference type="ARBA" id="ARBA00022491"/>
    </source>
</evidence>
<evidence type="ECO:0000256" key="10">
    <source>
        <dbReference type="PROSITE-ProRule" id="PRU00169"/>
    </source>
</evidence>
<keyword evidence="15" id="KW-1185">Reference proteome</keyword>
<sequence length="239" mass="26210">MIESNHQATVLIIDDESALRELIVNSFQASNFDIEAVGSIAAARTLLNATAFDLIIVDMNLPDGNGVTFSQQLRASAGSAIIIITGVGDETDRILGLELGADDYIQKPFKQRELLARARAVLRRYHQSRAVVQSDTDLESKTIHFHGYSLNPAARVVKTVTGESVDLTTLEFDVLTKLASHPNTVFSREDIYKSASFRTGDPGRLVDGLISRLRKKLYDASIAKEHIKTIHGRGYALTA</sequence>
<dbReference type="InterPro" id="IPR001789">
    <property type="entry name" value="Sig_transdc_resp-reg_receiver"/>
</dbReference>
<dbReference type="Pfam" id="PF00072">
    <property type="entry name" value="Response_reg"/>
    <property type="match status" value="1"/>
</dbReference>
<dbReference type="GO" id="GO:0000156">
    <property type="term" value="F:phosphorelay response regulator activity"/>
    <property type="evidence" value="ECO:0007669"/>
    <property type="project" value="TreeGrafter"/>
</dbReference>
<dbReference type="SUPFAM" id="SSF46894">
    <property type="entry name" value="C-terminal effector domain of the bipartite response regulators"/>
    <property type="match status" value="1"/>
</dbReference>
<dbReference type="Pfam" id="PF00486">
    <property type="entry name" value="Trans_reg_C"/>
    <property type="match status" value="1"/>
</dbReference>
<dbReference type="RefSeq" id="WP_342071670.1">
    <property type="nucleotide sequence ID" value="NZ_CP151762.1"/>
</dbReference>